<dbReference type="Proteomes" id="UP000256900">
    <property type="component" value="Unassembled WGS sequence"/>
</dbReference>
<accession>A0A3D9Z2C7</accession>
<dbReference type="AlphaFoldDB" id="A0A3D9Z2C7"/>
<comment type="caution">
    <text evidence="1">The sequence shown here is derived from an EMBL/GenBank/DDBJ whole genome shotgun (WGS) entry which is preliminary data.</text>
</comment>
<dbReference type="RefSeq" id="WP_115835107.1">
    <property type="nucleotide sequence ID" value="NZ_CP025086.1"/>
</dbReference>
<keyword evidence="2" id="KW-1185">Reference proteome</keyword>
<protein>
    <submittedName>
        <fullName evidence="1">Uncharacterized protein</fullName>
    </submittedName>
</protein>
<name>A0A3D9Z2C7_9HYPH</name>
<evidence type="ECO:0000313" key="2">
    <source>
        <dbReference type="Proteomes" id="UP000256900"/>
    </source>
</evidence>
<sequence length="127" mass="13794">MTTDPTELKESTSVPIADVTDRVGEALSEIGDSVHRLQSLIAPLILQAAARDPAHLRELQDFDHISQKLKNLGDFLGALALALPDHWRLDPSVAAKVLTLAELEARLAFAKKGESETHAAGDFELFN</sequence>
<proteinExistence type="predicted"/>
<evidence type="ECO:0000313" key="1">
    <source>
        <dbReference type="EMBL" id="REF89324.1"/>
    </source>
</evidence>
<organism evidence="1 2">
    <name type="scientific">Methylovirgula ligni</name>
    <dbReference type="NCBI Taxonomy" id="569860"/>
    <lineage>
        <taxon>Bacteria</taxon>
        <taxon>Pseudomonadati</taxon>
        <taxon>Pseudomonadota</taxon>
        <taxon>Alphaproteobacteria</taxon>
        <taxon>Hyphomicrobiales</taxon>
        <taxon>Beijerinckiaceae</taxon>
        <taxon>Methylovirgula</taxon>
    </lineage>
</organism>
<reference evidence="1 2" key="1">
    <citation type="submission" date="2018-08" db="EMBL/GenBank/DDBJ databases">
        <title>Genomic Encyclopedia of Type Strains, Phase IV (KMG-IV): sequencing the most valuable type-strain genomes for metagenomic binning, comparative biology and taxonomic classification.</title>
        <authorList>
            <person name="Goeker M."/>
        </authorList>
    </citation>
    <scope>NUCLEOTIDE SEQUENCE [LARGE SCALE GENOMIC DNA]</scope>
    <source>
        <strain evidence="1 2">BW863</strain>
    </source>
</reference>
<dbReference type="EMBL" id="QUMO01000001">
    <property type="protein sequence ID" value="REF89324.1"/>
    <property type="molecule type" value="Genomic_DNA"/>
</dbReference>
<dbReference type="OrthoDB" id="8115680at2"/>
<gene>
    <name evidence="1" type="ORF">DES32_0544</name>
</gene>